<dbReference type="Proteomes" id="UP000184334">
    <property type="component" value="Unassembled WGS sequence"/>
</dbReference>
<dbReference type="OrthoDB" id="9782689at2"/>
<dbReference type="InterPro" id="IPR000825">
    <property type="entry name" value="SUF_FeS_clus_asmbl_SufBD_core"/>
</dbReference>
<name>A0A1M4UCX4_MARH1</name>
<dbReference type="AlphaFoldDB" id="A0A1M4UCX4"/>
<dbReference type="EMBL" id="FQUI01000006">
    <property type="protein sequence ID" value="SHE54575.1"/>
    <property type="molecule type" value="Genomic_DNA"/>
</dbReference>
<evidence type="ECO:0000313" key="3">
    <source>
        <dbReference type="EMBL" id="SHE54575.1"/>
    </source>
</evidence>
<dbReference type="STRING" id="1122195.SAMN02745164_00660"/>
<protein>
    <recommendedName>
        <fullName evidence="2">SUF system FeS cluster assembly SufBD core domain-containing protein</fullName>
    </recommendedName>
</protein>
<accession>A0A1M4UCX4</accession>
<dbReference type="RefSeq" id="WP_072863397.1">
    <property type="nucleotide sequence ID" value="NZ_FQUI01000006.1"/>
</dbReference>
<dbReference type="PANTHER" id="PTHR30508:SF1">
    <property type="entry name" value="UPF0051 PROTEIN ABCI8, CHLOROPLASTIC-RELATED"/>
    <property type="match status" value="1"/>
</dbReference>
<dbReference type="GO" id="GO:0016226">
    <property type="term" value="P:iron-sulfur cluster assembly"/>
    <property type="evidence" value="ECO:0007669"/>
    <property type="project" value="InterPro"/>
</dbReference>
<comment type="similarity">
    <text evidence="1">Belongs to the iron-sulfur cluster assembly SufBD family.</text>
</comment>
<evidence type="ECO:0000259" key="2">
    <source>
        <dbReference type="Pfam" id="PF01458"/>
    </source>
</evidence>
<dbReference type="PANTHER" id="PTHR30508">
    <property type="entry name" value="FES CLUSTER ASSEMBLY PROTEIN SUF"/>
    <property type="match status" value="1"/>
</dbReference>
<dbReference type="Pfam" id="PF01458">
    <property type="entry name" value="SUFBD_core"/>
    <property type="match status" value="1"/>
</dbReference>
<gene>
    <name evidence="3" type="ORF">SAMN02745164_00660</name>
</gene>
<feature type="domain" description="SUF system FeS cluster assembly SufBD core" evidence="2">
    <location>
        <begin position="101"/>
        <end position="316"/>
    </location>
</feature>
<comment type="caution">
    <text evidence="3">The sequence shown here is derived from an EMBL/GenBank/DDBJ whole genome shotgun (WGS) entry which is preliminary data.</text>
</comment>
<dbReference type="InterPro" id="IPR055346">
    <property type="entry name" value="Fe-S_cluster_assembly_SufBD"/>
</dbReference>
<reference evidence="3" key="1">
    <citation type="submission" date="2016-11" db="EMBL/GenBank/DDBJ databases">
        <authorList>
            <person name="Varghese N."/>
            <person name="Submissions S."/>
        </authorList>
    </citation>
    <scope>NUCLEOTIDE SEQUENCE [LARGE SCALE GENOMIC DNA]</scope>
    <source>
        <strain evidence="3">DSM 16785</strain>
    </source>
</reference>
<organism evidence="3 4">
    <name type="scientific">Marinitoga hydrogenitolerans (strain DSM 16785 / JCM 12826 / AT1271)</name>
    <dbReference type="NCBI Taxonomy" id="1122195"/>
    <lineage>
        <taxon>Bacteria</taxon>
        <taxon>Thermotogati</taxon>
        <taxon>Thermotogota</taxon>
        <taxon>Thermotogae</taxon>
        <taxon>Petrotogales</taxon>
        <taxon>Petrotogaceae</taxon>
        <taxon>Marinitoga</taxon>
    </lineage>
</organism>
<dbReference type="InterPro" id="IPR037284">
    <property type="entry name" value="SUF_FeS_clus_asmbl_SufBD_sf"/>
</dbReference>
<sequence>MNIEKNYAKEFEMIEKAYEQAGGDISNLLSKDIVSIIISGDKILGKNTVDGITINVKSAENGKVEYEMIIEDNLKLDKPIHMCVGFLKKQGEQYIKSTYKIGKNCDIKFLSHCSFPFGKIHHKMESEMYIDENSVVFMEDEHFHNEKDGIFLETYYYTKVSKNSVFDSRFKLTKSRAGNLKIHMTVDLDEDAKALLESKVWGKNDDKIEIKEIVNLNGEKSSGIAKTYVFAQDSTNAEVINEAYGNAPYSKGHIECTEISKGSNVHVSTIPILRVNNDLAELTHEASVGRVNPQQLETLMAKGLNEDEATELIIKGILK</sequence>
<keyword evidence="4" id="KW-1185">Reference proteome</keyword>
<proteinExistence type="inferred from homology"/>
<dbReference type="SUPFAM" id="SSF101960">
    <property type="entry name" value="Stabilizer of iron transporter SufD"/>
    <property type="match status" value="1"/>
</dbReference>
<evidence type="ECO:0000313" key="4">
    <source>
        <dbReference type="Proteomes" id="UP000184334"/>
    </source>
</evidence>
<evidence type="ECO:0000256" key="1">
    <source>
        <dbReference type="ARBA" id="ARBA00043967"/>
    </source>
</evidence>